<protein>
    <submittedName>
        <fullName evidence="1">Uncharacterized protein</fullName>
    </submittedName>
</protein>
<reference evidence="1 2" key="1">
    <citation type="journal article" date="2002" name="Proc. Natl. Acad. Sci. U.S.A.">
        <title>The complete genome sequence of Chlorobium tepidum TLS, a photosynthetic, anaerobic, green-sulfur bacterium.</title>
        <authorList>
            <person name="Eisen J.A."/>
            <person name="Nelson K.E."/>
            <person name="Paulsen I.T."/>
            <person name="Heidelberg J.F."/>
            <person name="Wu M."/>
            <person name="Dodson R.J."/>
            <person name="Deboy R."/>
            <person name="Gwinn M.L."/>
            <person name="Nelson W.C."/>
            <person name="Haft D.H."/>
            <person name="Hickey E.K."/>
            <person name="Peterson J.D."/>
            <person name="Durkin A.S."/>
            <person name="Kolonay J.L."/>
            <person name="Yang F."/>
            <person name="Holt I."/>
            <person name="Umayam L.A."/>
            <person name="Mason T."/>
            <person name="Brenner M."/>
            <person name="Shea T.P."/>
            <person name="Parksey D."/>
            <person name="Nierman W.C."/>
            <person name="Feldblyum T.V."/>
            <person name="Hansen C.L."/>
            <person name="Craven M.B."/>
            <person name="Radune D."/>
            <person name="Vamathevan J."/>
            <person name="Khouri H."/>
            <person name="White O."/>
            <person name="Gruber T.M."/>
            <person name="Ketchum K.A."/>
            <person name="Venter J.C."/>
            <person name="Tettelin H."/>
            <person name="Bryant D.A."/>
            <person name="Fraser C.M."/>
        </authorList>
    </citation>
    <scope>NUCLEOTIDE SEQUENCE [LARGE SCALE GENOMIC DNA]</scope>
    <source>
        <strain evidence="2">ATCC 49652 / DSM 12025 / NBRC 103806 / TLS</strain>
    </source>
</reference>
<dbReference type="KEGG" id="cte:CT0577"/>
<dbReference type="AlphaFoldDB" id="Q8KEV5"/>
<dbReference type="Proteomes" id="UP000001007">
    <property type="component" value="Chromosome"/>
</dbReference>
<proteinExistence type="predicted"/>
<dbReference type="RefSeq" id="WP_010932264.1">
    <property type="nucleotide sequence ID" value="NC_002932.3"/>
</dbReference>
<dbReference type="HOGENOM" id="CLU_2435511_0_0_10"/>
<dbReference type="EnsemblBacteria" id="AAM71819">
    <property type="protein sequence ID" value="AAM71819"/>
    <property type="gene ID" value="CT0577"/>
</dbReference>
<sequence length="90" mass="10066">MAPGTELGDPFNDRNLVIPRSFFVSSPKLFPQYGGVVYIALSNLTVTIRNGILCVLTSGKSWNKKDLSINNQLSILETPHENRPPVHFPW</sequence>
<organism evidence="1 2">
    <name type="scientific">Chlorobaculum tepidum (strain ATCC 49652 / DSM 12025 / NBRC 103806 / TLS)</name>
    <name type="common">Chlorobium tepidum</name>
    <dbReference type="NCBI Taxonomy" id="194439"/>
    <lineage>
        <taxon>Bacteria</taxon>
        <taxon>Pseudomonadati</taxon>
        <taxon>Chlorobiota</taxon>
        <taxon>Chlorobiia</taxon>
        <taxon>Chlorobiales</taxon>
        <taxon>Chlorobiaceae</taxon>
        <taxon>Chlorobaculum</taxon>
    </lineage>
</organism>
<gene>
    <name evidence="1" type="ordered locus">CT0577</name>
</gene>
<dbReference type="STRING" id="194439.CT0577"/>
<name>Q8KEV5_CHLTE</name>
<evidence type="ECO:0000313" key="1">
    <source>
        <dbReference type="EMBL" id="AAM71819.1"/>
    </source>
</evidence>
<accession>Q8KEV5</accession>
<evidence type="ECO:0000313" key="2">
    <source>
        <dbReference type="Proteomes" id="UP000001007"/>
    </source>
</evidence>
<dbReference type="EMBL" id="AE006470">
    <property type="protein sequence ID" value="AAM71819.1"/>
    <property type="molecule type" value="Genomic_DNA"/>
</dbReference>
<keyword evidence="2" id="KW-1185">Reference proteome</keyword>